<evidence type="ECO:0000256" key="1">
    <source>
        <dbReference type="SAM" id="MobiDB-lite"/>
    </source>
</evidence>
<dbReference type="InterPro" id="IPR027417">
    <property type="entry name" value="P-loop_NTPase"/>
</dbReference>
<feature type="region of interest" description="Disordered" evidence="1">
    <location>
        <begin position="250"/>
        <end position="281"/>
    </location>
</feature>
<reference evidence="2 3" key="1">
    <citation type="journal article" date="2015" name="Nat. Commun.">
        <title>Outbred genome sequencing and CRISPR/Cas9 gene editing in butterflies.</title>
        <authorList>
            <person name="Li X."/>
            <person name="Fan D."/>
            <person name="Zhang W."/>
            <person name="Liu G."/>
            <person name="Zhang L."/>
            <person name="Zhao L."/>
            <person name="Fang X."/>
            <person name="Chen L."/>
            <person name="Dong Y."/>
            <person name="Chen Y."/>
            <person name="Ding Y."/>
            <person name="Zhao R."/>
            <person name="Feng M."/>
            <person name="Zhu Y."/>
            <person name="Feng Y."/>
            <person name="Jiang X."/>
            <person name="Zhu D."/>
            <person name="Xiang H."/>
            <person name="Feng X."/>
            <person name="Li S."/>
            <person name="Wang J."/>
            <person name="Zhang G."/>
            <person name="Kronforst M.R."/>
            <person name="Wang W."/>
        </authorList>
    </citation>
    <scope>NUCLEOTIDE SEQUENCE [LARGE SCALE GENOMIC DNA]</scope>
    <source>
        <strain evidence="2">Ya'a_city_454_Pm</strain>
        <tissue evidence="2">Whole body</tissue>
    </source>
</reference>
<evidence type="ECO:0000313" key="3">
    <source>
        <dbReference type="Proteomes" id="UP000053240"/>
    </source>
</evidence>
<protein>
    <submittedName>
        <fullName evidence="2">Endoribonuclease Dicer</fullName>
    </submittedName>
</protein>
<name>A0A0N0PCH5_PAPMA</name>
<dbReference type="Gene3D" id="3.40.50.300">
    <property type="entry name" value="P-loop containing nucleotide triphosphate hydrolases"/>
    <property type="match status" value="1"/>
</dbReference>
<feature type="compositionally biased region" description="Basic and acidic residues" evidence="1">
    <location>
        <begin position="250"/>
        <end position="278"/>
    </location>
</feature>
<dbReference type="AlphaFoldDB" id="A0A0N0PCH5"/>
<proteinExistence type="predicted"/>
<dbReference type="EMBL" id="KQ460555">
    <property type="protein sequence ID" value="KPJ14024.1"/>
    <property type="molecule type" value="Genomic_DNA"/>
</dbReference>
<gene>
    <name evidence="2" type="ORF">RR48_01436</name>
</gene>
<organism evidence="2 3">
    <name type="scientific">Papilio machaon</name>
    <name type="common">Old World swallowtail butterfly</name>
    <dbReference type="NCBI Taxonomy" id="76193"/>
    <lineage>
        <taxon>Eukaryota</taxon>
        <taxon>Metazoa</taxon>
        <taxon>Ecdysozoa</taxon>
        <taxon>Arthropoda</taxon>
        <taxon>Hexapoda</taxon>
        <taxon>Insecta</taxon>
        <taxon>Pterygota</taxon>
        <taxon>Neoptera</taxon>
        <taxon>Endopterygota</taxon>
        <taxon>Lepidoptera</taxon>
        <taxon>Glossata</taxon>
        <taxon>Ditrysia</taxon>
        <taxon>Papilionoidea</taxon>
        <taxon>Papilionidae</taxon>
        <taxon>Papilioninae</taxon>
        <taxon>Papilio</taxon>
    </lineage>
</organism>
<accession>A0A0N0PCH5</accession>
<dbReference type="STRING" id="76193.A0A0N0PCH5"/>
<keyword evidence="3" id="KW-1185">Reference proteome</keyword>
<dbReference type="InParanoid" id="A0A0N0PCH5"/>
<dbReference type="Proteomes" id="UP000053240">
    <property type="component" value="Unassembled WGS sequence"/>
</dbReference>
<sequence length="466" mass="53397">MPQRVYERLMEEAMKSPLNAEPDMETCCSRFTAAEGGARLAAVANNKNIIITEHCTFVATRLLHEDAYKIRGLLSEGRQRSIFLTRSSRIAYVAYELGILTDLAIAKSANYEDVTDWKVHLEEKEVIVCTSRILKCILEDGYLNMLNINVLVIDSCHLISTDDDLKYVMRLYKECTETNRPRLLSLTYPIFTSINYDNDAIKDEEINRENKSDLKQIENNESIHNLDKTVLVNEIIDTKDIEDEKDKKGIDTITDKDGNKSNDFEESDSSKVIDKSTDEIDNSNENTIDEIIKSELKDEKIPISDITENVLDIESATDSTDRTIACMNTDKNLENIIKDKLISKEKDKKEISLGVYENVDDFEMYEKLGWKIEELEKDLNCEMDLAEDIDGGKRLSTAVSKPKEVIIEYSKQISVDNLPEVYKDLDLFMRKTIQDGIDFINEHSLIVLDEHLFGWLSEILQHVTCL</sequence>
<evidence type="ECO:0000313" key="2">
    <source>
        <dbReference type="EMBL" id="KPJ14024.1"/>
    </source>
</evidence>